<proteinExistence type="predicted"/>
<evidence type="ECO:0000313" key="2">
    <source>
        <dbReference type="EMBL" id="OUS49187.1"/>
    </source>
</evidence>
<dbReference type="EMBL" id="KZ155771">
    <property type="protein sequence ID" value="OUS49187.1"/>
    <property type="molecule type" value="Genomic_DNA"/>
</dbReference>
<sequence length="112" mass="11878">MRTFRKSRKAASRASNAGRLRMATGRSESETRRRQASRTLALAPWSAHALIVSVAWTMAVTSWVTLTFSGSASTAAEAEASSSLDTTESPLRGSCRLGLIVAELSVPAPVVV</sequence>
<evidence type="ECO:0000256" key="1">
    <source>
        <dbReference type="SAM" id="MobiDB-lite"/>
    </source>
</evidence>
<gene>
    <name evidence="2" type="ORF">BE221DRAFT_86950</name>
</gene>
<feature type="compositionally biased region" description="Basic residues" evidence="1">
    <location>
        <begin position="1"/>
        <end position="11"/>
    </location>
</feature>
<organism evidence="2">
    <name type="scientific">Ostreococcus tauri</name>
    <name type="common">Marine green alga</name>
    <dbReference type="NCBI Taxonomy" id="70448"/>
    <lineage>
        <taxon>Eukaryota</taxon>
        <taxon>Viridiplantae</taxon>
        <taxon>Chlorophyta</taxon>
        <taxon>Mamiellophyceae</taxon>
        <taxon>Mamiellales</taxon>
        <taxon>Bathycoccaceae</taxon>
        <taxon>Ostreococcus</taxon>
    </lineage>
</organism>
<accession>A0A1Y5IKJ2</accession>
<feature type="non-terminal residue" evidence="2">
    <location>
        <position position="112"/>
    </location>
</feature>
<dbReference type="AlphaFoldDB" id="A0A1Y5IKJ2"/>
<reference evidence="2" key="1">
    <citation type="submission" date="2017-04" db="EMBL/GenBank/DDBJ databases">
        <title>Population genomics of picophytoplankton unveils novel chromosome hypervariability.</title>
        <authorList>
            <consortium name="DOE Joint Genome Institute"/>
            <person name="Blanc-Mathieu R."/>
            <person name="Krasovec M."/>
            <person name="Hebrard M."/>
            <person name="Yau S."/>
            <person name="Desgranges E."/>
            <person name="Martin J."/>
            <person name="Schackwitz W."/>
            <person name="Kuo A."/>
            <person name="Salin G."/>
            <person name="Donnadieu C."/>
            <person name="Desdevises Y."/>
            <person name="Sanchez-Ferandin S."/>
            <person name="Moreau H."/>
            <person name="Rivals E."/>
            <person name="Grigoriev I.V."/>
            <person name="Grimsley N."/>
            <person name="Eyre-Walker A."/>
            <person name="Piganeau G."/>
        </authorList>
    </citation>
    <scope>NUCLEOTIDE SEQUENCE [LARGE SCALE GENOMIC DNA]</scope>
    <source>
        <strain evidence="2">RCC 1115</strain>
    </source>
</reference>
<name>A0A1Y5IKJ2_OSTTA</name>
<protein>
    <submittedName>
        <fullName evidence="2">Uncharacterized protein</fullName>
    </submittedName>
</protein>
<dbReference type="Proteomes" id="UP000195557">
    <property type="component" value="Unassembled WGS sequence"/>
</dbReference>
<feature type="region of interest" description="Disordered" evidence="1">
    <location>
        <begin position="1"/>
        <end position="36"/>
    </location>
</feature>